<dbReference type="InterPro" id="IPR005172">
    <property type="entry name" value="CRC"/>
</dbReference>
<evidence type="ECO:0000256" key="1">
    <source>
        <dbReference type="ARBA" id="ARBA00004123"/>
    </source>
</evidence>
<evidence type="ECO:0000256" key="4">
    <source>
        <dbReference type="SAM" id="MobiDB-lite"/>
    </source>
</evidence>
<dbReference type="SMART" id="SM01114">
    <property type="entry name" value="CXC"/>
    <property type="match status" value="2"/>
</dbReference>
<reference evidence="7" key="2">
    <citation type="submission" date="2025-08" db="UniProtKB">
        <authorList>
            <consortium name="RefSeq"/>
        </authorList>
    </citation>
    <scope>IDENTIFICATION</scope>
    <source>
        <tissue evidence="7">Leaf</tissue>
    </source>
</reference>
<evidence type="ECO:0000313" key="7">
    <source>
        <dbReference type="RefSeq" id="XP_021862324.1"/>
    </source>
</evidence>
<dbReference type="Pfam" id="PF03638">
    <property type="entry name" value="TCR"/>
    <property type="match status" value="2"/>
</dbReference>
<feature type="compositionally biased region" description="Basic and acidic residues" evidence="4">
    <location>
        <begin position="85"/>
        <end position="105"/>
    </location>
</feature>
<evidence type="ECO:0000259" key="5">
    <source>
        <dbReference type="PROSITE" id="PS51634"/>
    </source>
</evidence>
<evidence type="ECO:0000256" key="2">
    <source>
        <dbReference type="ARBA" id="ARBA00007267"/>
    </source>
</evidence>
<dbReference type="KEGG" id="soe:110801284"/>
<feature type="region of interest" description="Disordered" evidence="4">
    <location>
        <begin position="1"/>
        <end position="109"/>
    </location>
</feature>
<dbReference type="GO" id="GO:0006355">
    <property type="term" value="P:regulation of DNA-templated transcription"/>
    <property type="evidence" value="ECO:0000318"/>
    <property type="project" value="GO_Central"/>
</dbReference>
<evidence type="ECO:0000313" key="6">
    <source>
        <dbReference type="Proteomes" id="UP000813463"/>
    </source>
</evidence>
<dbReference type="GeneID" id="110801284"/>
<proteinExistence type="inferred from homology"/>
<dbReference type="PANTHER" id="PTHR12446">
    <property type="entry name" value="TESMIN/TSO1-RELATED"/>
    <property type="match status" value="1"/>
</dbReference>
<feature type="compositionally biased region" description="Polar residues" evidence="4">
    <location>
        <begin position="398"/>
        <end position="413"/>
    </location>
</feature>
<feature type="domain" description="CRC" evidence="5">
    <location>
        <begin position="107"/>
        <end position="230"/>
    </location>
</feature>
<keyword evidence="6" id="KW-1185">Reference proteome</keyword>
<gene>
    <name evidence="7" type="primary">LOC110801284</name>
</gene>
<dbReference type="AlphaFoldDB" id="A0A9R0J9D9"/>
<feature type="compositionally biased region" description="Basic and acidic residues" evidence="4">
    <location>
        <begin position="369"/>
        <end position="380"/>
    </location>
</feature>
<feature type="region of interest" description="Disordered" evidence="4">
    <location>
        <begin position="365"/>
        <end position="433"/>
    </location>
</feature>
<dbReference type="PROSITE" id="PS51634">
    <property type="entry name" value="CRC"/>
    <property type="match status" value="1"/>
</dbReference>
<accession>A0A9R0J9D9</accession>
<protein>
    <submittedName>
        <fullName evidence="7">Protein tesmin/TSO1-like CXC 5</fullName>
    </submittedName>
</protein>
<feature type="compositionally biased region" description="Polar residues" evidence="4">
    <location>
        <begin position="565"/>
        <end position="577"/>
    </location>
</feature>
<evidence type="ECO:0000256" key="3">
    <source>
        <dbReference type="ARBA" id="ARBA00023242"/>
    </source>
</evidence>
<feature type="region of interest" description="Disordered" evidence="4">
    <location>
        <begin position="528"/>
        <end position="547"/>
    </location>
</feature>
<keyword evidence="3" id="KW-0539">Nucleus</keyword>
<dbReference type="PANTHER" id="PTHR12446:SF34">
    <property type="entry name" value="PROTEIN LIN-54 HOMOLOG"/>
    <property type="match status" value="1"/>
</dbReference>
<dbReference type="InterPro" id="IPR033467">
    <property type="entry name" value="Tesmin/TSO1-like_CXC"/>
</dbReference>
<sequence length="586" mass="62871">MEEREKGGNSPPKPTTAAEFPAKKLARQLDFTSLSGASQPPSTTVAQPPSTSSEQPLPPQSQPVLIAPSQQPAAQTPPLPSMRVVKPESPKARPRANVEAKDGTPKRQKQCNCKHSRCLKLYCECFASGVYCDGCNCNNCCNNVENEAARRDAVEATLERNPNAFRPKIASSPHGIRDRREDAGDVVVAKHNKGCHCKKSGCLKKYCECFQANILCSENCKCIDCKNFEGSEERQALFHGDHANNLTHMQQAANAAITGAIGSSGFASTPNSRKRKGQELLFGPASKDPSLSRVGQFQQASHVKTSGPSAVSSGPASRAAYSVSLGSSKFTYRSLLADIIQPQDVKELCSVLVVLSDEAAQTIAESNNADEKRACDEGDVPRASPTQDRSQSPDESDVNTVLNDSVNGNQTDSVVPDDSNLDGNDLPKSRPMSPLTLALRCDEQDTMFMAAGSPSGLGNHIHSSSSHLPEQSTSEVYAEQERIVLTKFRDCLNRLITFGELKETKCSSLARSDYTSFQDIGNGHTAKLRSDGPNQQQHLNNGVSKPVIPAPTKTPAMIAATITAVPSNNLSSQNPPTENGDVKPSI</sequence>
<dbReference type="InterPro" id="IPR028307">
    <property type="entry name" value="Lin-54_fam"/>
</dbReference>
<feature type="compositionally biased region" description="Polar residues" evidence="4">
    <location>
        <begin position="532"/>
        <end position="543"/>
    </location>
</feature>
<dbReference type="RefSeq" id="XP_021862324.1">
    <property type="nucleotide sequence ID" value="XM_022006632.2"/>
</dbReference>
<comment type="subcellular location">
    <subcellularLocation>
        <location evidence="1">Nucleus</location>
    </subcellularLocation>
</comment>
<name>A0A9R0J9D9_SPIOL</name>
<organism evidence="6 7">
    <name type="scientific">Spinacia oleracea</name>
    <name type="common">Spinach</name>
    <dbReference type="NCBI Taxonomy" id="3562"/>
    <lineage>
        <taxon>Eukaryota</taxon>
        <taxon>Viridiplantae</taxon>
        <taxon>Streptophyta</taxon>
        <taxon>Embryophyta</taxon>
        <taxon>Tracheophyta</taxon>
        <taxon>Spermatophyta</taxon>
        <taxon>Magnoliopsida</taxon>
        <taxon>eudicotyledons</taxon>
        <taxon>Gunneridae</taxon>
        <taxon>Pentapetalae</taxon>
        <taxon>Caryophyllales</taxon>
        <taxon>Chenopodiaceae</taxon>
        <taxon>Chenopodioideae</taxon>
        <taxon>Anserineae</taxon>
        <taxon>Spinacia</taxon>
    </lineage>
</organism>
<dbReference type="Proteomes" id="UP000813463">
    <property type="component" value="Chromosome 2"/>
</dbReference>
<feature type="region of interest" description="Disordered" evidence="4">
    <location>
        <begin position="565"/>
        <end position="586"/>
    </location>
</feature>
<comment type="similarity">
    <text evidence="2">Belongs to the lin-54 family.</text>
</comment>
<dbReference type="OrthoDB" id="6283463at2759"/>
<dbReference type="GO" id="GO:0005634">
    <property type="term" value="C:nucleus"/>
    <property type="evidence" value="ECO:0000318"/>
    <property type="project" value="GO_Central"/>
</dbReference>
<feature type="compositionally biased region" description="Polar residues" evidence="4">
    <location>
        <begin position="30"/>
        <end position="46"/>
    </location>
</feature>
<reference evidence="6" key="1">
    <citation type="journal article" date="2021" name="Nat. Commun.">
        <title>Genomic analyses provide insights into spinach domestication and the genetic basis of agronomic traits.</title>
        <authorList>
            <person name="Cai X."/>
            <person name="Sun X."/>
            <person name="Xu C."/>
            <person name="Sun H."/>
            <person name="Wang X."/>
            <person name="Ge C."/>
            <person name="Zhang Z."/>
            <person name="Wang Q."/>
            <person name="Fei Z."/>
            <person name="Jiao C."/>
            <person name="Wang Q."/>
        </authorList>
    </citation>
    <scope>NUCLEOTIDE SEQUENCE [LARGE SCALE GENOMIC DNA]</scope>
    <source>
        <strain evidence="6">cv. Varoflay</strain>
    </source>
</reference>